<evidence type="ECO:0000313" key="6">
    <source>
        <dbReference type="EMBL" id="RSL83070.1"/>
    </source>
</evidence>
<dbReference type="InterPro" id="IPR036291">
    <property type="entry name" value="NAD(P)-bd_dom_sf"/>
</dbReference>
<feature type="transmembrane region" description="Helical" evidence="4">
    <location>
        <begin position="105"/>
        <end position="130"/>
    </location>
</feature>
<feature type="transmembrane region" description="Helical" evidence="4">
    <location>
        <begin position="67"/>
        <end position="93"/>
    </location>
</feature>
<keyword evidence="4" id="KW-0812">Transmembrane</keyword>
<dbReference type="GO" id="GO:0035925">
    <property type="term" value="F:mRNA 3'-UTR AU-rich region binding"/>
    <property type="evidence" value="ECO:0007669"/>
    <property type="project" value="TreeGrafter"/>
</dbReference>
<protein>
    <recommendedName>
        <fullName evidence="5">Enoyl reductase (ER) domain-containing protein</fullName>
    </recommendedName>
</protein>
<evidence type="ECO:0000256" key="4">
    <source>
        <dbReference type="SAM" id="Phobius"/>
    </source>
</evidence>
<keyword evidence="4" id="KW-1133">Transmembrane helix</keyword>
<evidence type="ECO:0000256" key="3">
    <source>
        <dbReference type="SAM" id="MobiDB-lite"/>
    </source>
</evidence>
<keyword evidence="1" id="KW-0521">NADP</keyword>
<dbReference type="PANTHER" id="PTHR48106">
    <property type="entry name" value="QUINONE OXIDOREDUCTASE PIG3-RELATED"/>
    <property type="match status" value="1"/>
</dbReference>
<dbReference type="GO" id="GO:0070402">
    <property type="term" value="F:NADPH binding"/>
    <property type="evidence" value="ECO:0007669"/>
    <property type="project" value="TreeGrafter"/>
</dbReference>
<reference evidence="6 7" key="1">
    <citation type="submission" date="2017-06" db="EMBL/GenBank/DDBJ databases">
        <title>Comparative genomic analysis of Ambrosia Fusariam Clade fungi.</title>
        <authorList>
            <person name="Stajich J.E."/>
            <person name="Carrillo J."/>
            <person name="Kijimoto T."/>
            <person name="Eskalen A."/>
            <person name="O'Donnell K."/>
            <person name="Kasson M."/>
        </authorList>
    </citation>
    <scope>NUCLEOTIDE SEQUENCE [LARGE SCALE GENOMIC DNA]</scope>
    <source>
        <strain evidence="6 7">NRRL62606</strain>
    </source>
</reference>
<feature type="transmembrane region" description="Helical" evidence="4">
    <location>
        <begin position="584"/>
        <end position="606"/>
    </location>
</feature>
<dbReference type="Gene3D" id="3.40.50.720">
    <property type="entry name" value="NAD(P)-binding Rossmann-like Domain"/>
    <property type="match status" value="1"/>
</dbReference>
<dbReference type="AlphaFoldDB" id="A0A428RZU3"/>
<dbReference type="InterPro" id="IPR013149">
    <property type="entry name" value="ADH-like_C"/>
</dbReference>
<feature type="domain" description="Enoyl reductase (ER)" evidence="5">
    <location>
        <begin position="574"/>
        <end position="820"/>
    </location>
</feature>
<comment type="caution">
    <text evidence="6">The sequence shown here is derived from an EMBL/GenBank/DDBJ whole genome shotgun (WGS) entry which is preliminary data.</text>
</comment>
<keyword evidence="4" id="KW-0472">Membrane</keyword>
<feature type="transmembrane region" description="Helical" evidence="4">
    <location>
        <begin position="171"/>
        <end position="190"/>
    </location>
</feature>
<accession>A0A428RZU3</accession>
<dbReference type="SUPFAM" id="SSF51735">
    <property type="entry name" value="NAD(P)-binding Rossmann-fold domains"/>
    <property type="match status" value="1"/>
</dbReference>
<gene>
    <name evidence="6" type="ORF">CEP51_004732</name>
</gene>
<keyword evidence="7" id="KW-1185">Reference proteome</keyword>
<dbReference type="InterPro" id="IPR020843">
    <property type="entry name" value="ER"/>
</dbReference>
<evidence type="ECO:0000259" key="5">
    <source>
        <dbReference type="SMART" id="SM00829"/>
    </source>
</evidence>
<dbReference type="Proteomes" id="UP000287972">
    <property type="component" value="Unassembled WGS sequence"/>
</dbReference>
<name>A0A428RZU3_9HYPO</name>
<dbReference type="PANTHER" id="PTHR48106:SF13">
    <property type="entry name" value="QUINONE OXIDOREDUCTASE-RELATED"/>
    <property type="match status" value="1"/>
</dbReference>
<dbReference type="EMBL" id="NKCL01000089">
    <property type="protein sequence ID" value="RSL83070.1"/>
    <property type="molecule type" value="Genomic_DNA"/>
</dbReference>
<dbReference type="Gene3D" id="3.90.180.10">
    <property type="entry name" value="Medium-chain alcohol dehydrogenases, catalytic domain"/>
    <property type="match status" value="1"/>
</dbReference>
<organism evidence="6 7">
    <name type="scientific">Fusarium floridanum</name>
    <dbReference type="NCBI Taxonomy" id="1325733"/>
    <lineage>
        <taxon>Eukaryota</taxon>
        <taxon>Fungi</taxon>
        <taxon>Dikarya</taxon>
        <taxon>Ascomycota</taxon>
        <taxon>Pezizomycotina</taxon>
        <taxon>Sordariomycetes</taxon>
        <taxon>Hypocreomycetidae</taxon>
        <taxon>Hypocreales</taxon>
        <taxon>Nectriaceae</taxon>
        <taxon>Fusarium</taxon>
        <taxon>Fusarium solani species complex</taxon>
    </lineage>
</organism>
<evidence type="ECO:0000256" key="2">
    <source>
        <dbReference type="ARBA" id="ARBA00023002"/>
    </source>
</evidence>
<dbReference type="Pfam" id="PF00107">
    <property type="entry name" value="ADH_zinc_N"/>
    <property type="match status" value="1"/>
</dbReference>
<dbReference type="GO" id="GO:0003960">
    <property type="term" value="F:quinone reductase (NADPH) activity"/>
    <property type="evidence" value="ECO:0007669"/>
    <property type="project" value="TreeGrafter"/>
</dbReference>
<keyword evidence="2" id="KW-0560">Oxidoreductase</keyword>
<feature type="region of interest" description="Disordered" evidence="3">
    <location>
        <begin position="1"/>
        <end position="50"/>
    </location>
</feature>
<proteinExistence type="predicted"/>
<dbReference type="GO" id="GO:0005829">
    <property type="term" value="C:cytosol"/>
    <property type="evidence" value="ECO:0007669"/>
    <property type="project" value="TreeGrafter"/>
</dbReference>
<evidence type="ECO:0000313" key="7">
    <source>
        <dbReference type="Proteomes" id="UP000287972"/>
    </source>
</evidence>
<sequence>MAYSEQSPPSGPPVHYHVLSVESSPPDTDRDDLGTSTTGPPKNTEPHSPGEGYNLNRWAFMKESVGWNVWLADFAAIASPTAFIIVAISILLLDGKPIEGLALKGWQNAIIALATAFPIIFALIVGRLVYEMARWRLEKGATLGSLEQLIGSRTFGSTVVTLLHHRASKPLSIVLVLVWALSPLGAQSMLRMLESRLEPRVQDSTVVHFDTDAPTRQSCLMPSTRDGSAGLAAMVSYVKTMFGAALLSPSTTKLDSMDIWGNVKVPILNSTSSKWTSISWSAELERYSAFVGIPTTGVSVGNNTFHLESSYVDLSCSNISKTATFTQDITFGWRNWNSFPLENGTWYGFNTSSTLDRSSAPWAIALDRFVDDFWSGFGVKSDRAKQNMYCRPALFKNETGIDAGLARLYFQAKLGASDALPSAGLTAYCDVHQRYVESKVTCQRSDMGGQQNCTVTAQRPSQRPHAPDSISHLSIPWVFRYISREIPLTTAPENSGHPGFILQYLDNPSIGNFTMVQQLSMFEHIDADLFSRRLSQVINTYILLSQMFLQATGVSAESAGTTDWNMVAPAQVSTLIETFSVPRLWIGLCLLSSLMLLICGVLSIILTRLSAGPDILGYASTLIRDSRYIDTPHESLTACTFICEAGQVQAGEWVLVHAEAGGIGLFLVQLLRSLGAKVVGTATSEGKRRLPERTGAEWIIHSNDDVVAKANELTGGHGMNLVFNEMIGPKGRLISFGNRSGAVDSFNILHLAGKNVKLMRPMLDGYVSDQESLKKYTEELWDLTIAKKLEIIIHDIYPLEETAQAHQDIEGRKTTGKLLIKCD</sequence>
<evidence type="ECO:0000256" key="1">
    <source>
        <dbReference type="ARBA" id="ARBA00022857"/>
    </source>
</evidence>
<dbReference type="SMART" id="SM00829">
    <property type="entry name" value="PKS_ER"/>
    <property type="match status" value="1"/>
</dbReference>